<sequence length="386" mass="42379">MEEGNRMIVWAAEDAADVEDQIEAARKEDPDLKIEEEEVIEVDFEEAEKEVDSPWTIIGDRLGIKVLEVDVEANGRNNELSNSKEQYRSASVSKEQNSQEQKGSVDAALVAVVQNLQVNPEDQDISFFHSSKDQQGKEPLITGENTNGQGKINVFEKQDHYMTDFSPIELCDDGTGAISSSMRKRQSFEEKGHNGENNETLMLVPVDGNLIKPDDAPDMCEVVPSATNFWVAPPPNFMKINVDGAVAKTRNSGAVGAICRDRQGMFIAASARVFHGISEPATLEALACNEALSLALDCNISQCVIAFDCLEVIKGLEERNLCPYSAILNEIVFRKGLVGEVQFKHENRKSNGEAHCLAKSVFIGSGEICLAPQTTGVSQCTPEHFR</sequence>
<name>A0A5J9V1Z8_9POAL</name>
<comment type="caution">
    <text evidence="3">The sequence shown here is derived from an EMBL/GenBank/DDBJ whole genome shotgun (WGS) entry which is preliminary data.</text>
</comment>
<dbReference type="SUPFAM" id="SSF53098">
    <property type="entry name" value="Ribonuclease H-like"/>
    <property type="match status" value="1"/>
</dbReference>
<dbReference type="Proteomes" id="UP000324897">
    <property type="component" value="Chromosome 1"/>
</dbReference>
<dbReference type="GO" id="GO:0003676">
    <property type="term" value="F:nucleic acid binding"/>
    <property type="evidence" value="ECO:0007669"/>
    <property type="project" value="InterPro"/>
</dbReference>
<dbReference type="GO" id="GO:0004523">
    <property type="term" value="F:RNA-DNA hybrid ribonuclease activity"/>
    <property type="evidence" value="ECO:0007669"/>
    <property type="project" value="InterPro"/>
</dbReference>
<dbReference type="InterPro" id="IPR052929">
    <property type="entry name" value="RNase_H-like_EbsB-rel"/>
</dbReference>
<evidence type="ECO:0000313" key="3">
    <source>
        <dbReference type="EMBL" id="TVU29544.1"/>
    </source>
</evidence>
<dbReference type="AlphaFoldDB" id="A0A5J9V1Z8"/>
<dbReference type="EMBL" id="RWGY01000011">
    <property type="protein sequence ID" value="TVU29544.1"/>
    <property type="molecule type" value="Genomic_DNA"/>
</dbReference>
<dbReference type="Pfam" id="PF13456">
    <property type="entry name" value="RVT_3"/>
    <property type="match status" value="1"/>
</dbReference>
<evidence type="ECO:0000256" key="1">
    <source>
        <dbReference type="SAM" id="MobiDB-lite"/>
    </source>
</evidence>
<feature type="non-terminal residue" evidence="3">
    <location>
        <position position="1"/>
    </location>
</feature>
<dbReference type="PANTHER" id="PTHR47074">
    <property type="entry name" value="BNAC02G40300D PROTEIN"/>
    <property type="match status" value="1"/>
</dbReference>
<evidence type="ECO:0000259" key="2">
    <source>
        <dbReference type="Pfam" id="PF13456"/>
    </source>
</evidence>
<accession>A0A5J9V1Z8</accession>
<dbReference type="OrthoDB" id="1906820at2759"/>
<dbReference type="InterPro" id="IPR036397">
    <property type="entry name" value="RNaseH_sf"/>
</dbReference>
<dbReference type="Gramene" id="TVU29544">
    <property type="protein sequence ID" value="TVU29544"/>
    <property type="gene ID" value="EJB05_21114"/>
</dbReference>
<dbReference type="InterPro" id="IPR012337">
    <property type="entry name" value="RNaseH-like_sf"/>
</dbReference>
<protein>
    <recommendedName>
        <fullName evidence="2">RNase H type-1 domain-containing protein</fullName>
    </recommendedName>
</protein>
<dbReference type="CDD" id="cd06222">
    <property type="entry name" value="RNase_H_like"/>
    <property type="match status" value="1"/>
</dbReference>
<keyword evidence="4" id="KW-1185">Reference proteome</keyword>
<feature type="domain" description="RNase H type-1" evidence="2">
    <location>
        <begin position="241"/>
        <end position="360"/>
    </location>
</feature>
<dbReference type="PANTHER" id="PTHR47074:SF73">
    <property type="entry name" value="OS04G0448401 PROTEIN"/>
    <property type="match status" value="1"/>
</dbReference>
<evidence type="ECO:0000313" key="4">
    <source>
        <dbReference type="Proteomes" id="UP000324897"/>
    </source>
</evidence>
<dbReference type="InterPro" id="IPR044730">
    <property type="entry name" value="RNase_H-like_dom_plant"/>
</dbReference>
<reference evidence="3 4" key="1">
    <citation type="journal article" date="2019" name="Sci. Rep.">
        <title>A high-quality genome of Eragrostis curvula grass provides insights into Poaceae evolution and supports new strategies to enhance forage quality.</title>
        <authorList>
            <person name="Carballo J."/>
            <person name="Santos B.A.C.M."/>
            <person name="Zappacosta D."/>
            <person name="Garbus I."/>
            <person name="Selva J.P."/>
            <person name="Gallo C.A."/>
            <person name="Diaz A."/>
            <person name="Albertini E."/>
            <person name="Caccamo M."/>
            <person name="Echenique V."/>
        </authorList>
    </citation>
    <scope>NUCLEOTIDE SEQUENCE [LARGE SCALE GENOMIC DNA]</scope>
    <source>
        <strain evidence="4">cv. Victoria</strain>
        <tissue evidence="3">Leaf</tissue>
    </source>
</reference>
<dbReference type="InterPro" id="IPR002156">
    <property type="entry name" value="RNaseH_domain"/>
</dbReference>
<proteinExistence type="predicted"/>
<dbReference type="Gene3D" id="3.30.420.10">
    <property type="entry name" value="Ribonuclease H-like superfamily/Ribonuclease H"/>
    <property type="match status" value="1"/>
</dbReference>
<gene>
    <name evidence="3" type="ORF">EJB05_21114</name>
</gene>
<feature type="region of interest" description="Disordered" evidence="1">
    <location>
        <begin position="77"/>
        <end position="101"/>
    </location>
</feature>
<organism evidence="3 4">
    <name type="scientific">Eragrostis curvula</name>
    <name type="common">weeping love grass</name>
    <dbReference type="NCBI Taxonomy" id="38414"/>
    <lineage>
        <taxon>Eukaryota</taxon>
        <taxon>Viridiplantae</taxon>
        <taxon>Streptophyta</taxon>
        <taxon>Embryophyta</taxon>
        <taxon>Tracheophyta</taxon>
        <taxon>Spermatophyta</taxon>
        <taxon>Magnoliopsida</taxon>
        <taxon>Liliopsida</taxon>
        <taxon>Poales</taxon>
        <taxon>Poaceae</taxon>
        <taxon>PACMAD clade</taxon>
        <taxon>Chloridoideae</taxon>
        <taxon>Eragrostideae</taxon>
        <taxon>Eragrostidinae</taxon>
        <taxon>Eragrostis</taxon>
    </lineage>
</organism>